<organism evidence="5 6">
    <name type="scientific">Maliponia aquimaris</name>
    <dbReference type="NCBI Taxonomy" id="1673631"/>
    <lineage>
        <taxon>Bacteria</taxon>
        <taxon>Pseudomonadati</taxon>
        <taxon>Pseudomonadota</taxon>
        <taxon>Alphaproteobacteria</taxon>
        <taxon>Rhodobacterales</taxon>
        <taxon>Paracoccaceae</taxon>
        <taxon>Maliponia</taxon>
    </lineage>
</organism>
<evidence type="ECO:0000313" key="6">
    <source>
        <dbReference type="Proteomes" id="UP000207598"/>
    </source>
</evidence>
<feature type="domain" description="HTH lacI-type" evidence="4">
    <location>
        <begin position="4"/>
        <end position="46"/>
    </location>
</feature>
<sequence>MAKPTYADIATRAGVGTATVERVLNGRGGVTPETAQKVVLAARALDWPGRLPERHRGLFRIEVILVRPETGFFSRLAAAFRRIGRTLDRSVQLHVSFMDEADPAALAHHIARPPVHRAGLIVAAPDVPAVRAALEQVQGQGLPVVQVMNRILHGADYVGIDNMAAGRTAGLMLARLGAVRSSVLAVCHSPLYRVHRDRLRGFSDYLADHPHPGLAFRRVVFGGDDRHRNAALVADALRDWPDLSGVYNAGGGNSGVLHALERAGRAVFFVGHELTGTTSAALQVGRAHVILDQLPETQARRAVDLMLRRLELTEDEVDNPPIRFATITRENL</sequence>
<dbReference type="RefSeq" id="WP_094022756.1">
    <property type="nucleotide sequence ID" value="NZ_FXYF01000013.1"/>
</dbReference>
<dbReference type="EMBL" id="FXYF01000013">
    <property type="protein sequence ID" value="SMX48574.1"/>
    <property type="molecule type" value="Genomic_DNA"/>
</dbReference>
<keyword evidence="6" id="KW-1185">Reference proteome</keyword>
<evidence type="ECO:0000313" key="5">
    <source>
        <dbReference type="EMBL" id="SMX48574.1"/>
    </source>
</evidence>
<dbReference type="InterPro" id="IPR025997">
    <property type="entry name" value="SBP_2_dom"/>
</dbReference>
<dbReference type="Proteomes" id="UP000207598">
    <property type="component" value="Unassembled WGS sequence"/>
</dbReference>
<name>A0A238L0G1_9RHOB</name>
<dbReference type="Gene3D" id="3.40.50.2300">
    <property type="match status" value="2"/>
</dbReference>
<keyword evidence="2 5" id="KW-0238">DNA-binding</keyword>
<dbReference type="PANTHER" id="PTHR30146">
    <property type="entry name" value="LACI-RELATED TRANSCRIPTIONAL REPRESSOR"/>
    <property type="match status" value="1"/>
</dbReference>
<dbReference type="PROSITE" id="PS50932">
    <property type="entry name" value="HTH_LACI_2"/>
    <property type="match status" value="1"/>
</dbReference>
<dbReference type="CDD" id="cd01392">
    <property type="entry name" value="HTH_LacI"/>
    <property type="match status" value="1"/>
</dbReference>
<dbReference type="InterPro" id="IPR010982">
    <property type="entry name" value="Lambda_DNA-bd_dom_sf"/>
</dbReference>
<protein>
    <submittedName>
        <fullName evidence="5">DNA-binding transcriptional repressor MalI</fullName>
    </submittedName>
</protein>
<dbReference type="OrthoDB" id="9805774at2"/>
<dbReference type="SUPFAM" id="SSF53822">
    <property type="entry name" value="Periplasmic binding protein-like I"/>
    <property type="match status" value="1"/>
</dbReference>
<dbReference type="SMART" id="SM00354">
    <property type="entry name" value="HTH_LACI"/>
    <property type="match status" value="1"/>
</dbReference>
<dbReference type="GO" id="GO:0003700">
    <property type="term" value="F:DNA-binding transcription factor activity"/>
    <property type="evidence" value="ECO:0007669"/>
    <property type="project" value="TreeGrafter"/>
</dbReference>
<evidence type="ECO:0000259" key="4">
    <source>
        <dbReference type="PROSITE" id="PS50932"/>
    </source>
</evidence>
<keyword evidence="1" id="KW-0805">Transcription regulation</keyword>
<reference evidence="5 6" key="1">
    <citation type="submission" date="2017-05" db="EMBL/GenBank/DDBJ databases">
        <authorList>
            <person name="Song R."/>
            <person name="Chenine A.L."/>
            <person name="Ruprecht R.M."/>
        </authorList>
    </citation>
    <scope>NUCLEOTIDE SEQUENCE [LARGE SCALE GENOMIC DNA]</scope>
    <source>
        <strain evidence="5 6">CECT 8898</strain>
    </source>
</reference>
<gene>
    <name evidence="5" type="ORF">MAA8898_04001</name>
</gene>
<dbReference type="AlphaFoldDB" id="A0A238L0G1"/>
<proteinExistence type="predicted"/>
<dbReference type="Pfam" id="PF00356">
    <property type="entry name" value="LacI"/>
    <property type="match status" value="1"/>
</dbReference>
<dbReference type="Pfam" id="PF13407">
    <property type="entry name" value="Peripla_BP_4"/>
    <property type="match status" value="1"/>
</dbReference>
<evidence type="ECO:0000256" key="3">
    <source>
        <dbReference type="ARBA" id="ARBA00023163"/>
    </source>
</evidence>
<dbReference type="InterPro" id="IPR000843">
    <property type="entry name" value="HTH_LacI"/>
</dbReference>
<accession>A0A238L0G1</accession>
<keyword evidence="3" id="KW-0804">Transcription</keyword>
<dbReference type="CDD" id="cd06307">
    <property type="entry name" value="PBP1_sugar_binding"/>
    <property type="match status" value="1"/>
</dbReference>
<dbReference type="Gene3D" id="1.10.260.40">
    <property type="entry name" value="lambda repressor-like DNA-binding domains"/>
    <property type="match status" value="1"/>
</dbReference>
<dbReference type="PANTHER" id="PTHR30146:SF152">
    <property type="entry name" value="TRANSCRIPTIONAL REGULATORY PROTEIN"/>
    <property type="match status" value="1"/>
</dbReference>
<dbReference type="SUPFAM" id="SSF47413">
    <property type="entry name" value="lambda repressor-like DNA-binding domains"/>
    <property type="match status" value="1"/>
</dbReference>
<evidence type="ECO:0000256" key="1">
    <source>
        <dbReference type="ARBA" id="ARBA00023015"/>
    </source>
</evidence>
<evidence type="ECO:0000256" key="2">
    <source>
        <dbReference type="ARBA" id="ARBA00023125"/>
    </source>
</evidence>
<dbReference type="GO" id="GO:0000976">
    <property type="term" value="F:transcription cis-regulatory region binding"/>
    <property type="evidence" value="ECO:0007669"/>
    <property type="project" value="TreeGrafter"/>
</dbReference>
<dbReference type="InterPro" id="IPR028082">
    <property type="entry name" value="Peripla_BP_I"/>
</dbReference>